<gene>
    <name evidence="1" type="ORF">TresaDRAFT_1234</name>
</gene>
<sequence>MKKADEYSYFAGEKSMEFLPLDVLTDQYGEPRIESYCTIARIRAATADKSGELELHHHLIVGDDWRSHTVESYTYYISLGSKIAMQDSETGARFELEVTSLENNRISLLVL</sequence>
<dbReference type="AlphaFoldDB" id="H7ELT4"/>
<accession>H7ELT4</accession>
<reference evidence="1 2" key="1">
    <citation type="submission" date="2011-09" db="EMBL/GenBank/DDBJ databases">
        <title>The draft genome of Treponema saccharophilum DSM 2985.</title>
        <authorList>
            <consortium name="US DOE Joint Genome Institute (JGI-PGF)"/>
            <person name="Lucas S."/>
            <person name="Copeland A."/>
            <person name="Lapidus A."/>
            <person name="Glavina del Rio T."/>
            <person name="Dalin E."/>
            <person name="Tice H."/>
            <person name="Bruce D."/>
            <person name="Goodwin L."/>
            <person name="Pitluck S."/>
            <person name="Peters L."/>
            <person name="Kyrpides N."/>
            <person name="Mavromatis K."/>
            <person name="Ivanova N."/>
            <person name="Markowitz V."/>
            <person name="Cheng J.-F."/>
            <person name="Hugenholtz P."/>
            <person name="Woyke T."/>
            <person name="Wu D."/>
            <person name="Gronow S."/>
            <person name="Wellnitz S."/>
            <person name="Brambilla E."/>
            <person name="Klenk H.-P."/>
            <person name="Eisen J.A."/>
        </authorList>
    </citation>
    <scope>NUCLEOTIDE SEQUENCE [LARGE SCALE GENOMIC DNA]</scope>
    <source>
        <strain evidence="1 2">DSM 2985</strain>
    </source>
</reference>
<protein>
    <submittedName>
        <fullName evidence="1">Uncharacterized protein</fullName>
    </submittedName>
</protein>
<evidence type="ECO:0000313" key="1">
    <source>
        <dbReference type="EMBL" id="EIC01342.1"/>
    </source>
</evidence>
<comment type="caution">
    <text evidence="1">The sequence shown here is derived from an EMBL/GenBank/DDBJ whole genome shotgun (WGS) entry which is preliminary data.</text>
</comment>
<keyword evidence="2" id="KW-1185">Reference proteome</keyword>
<dbReference type="EMBL" id="AGRW01000050">
    <property type="protein sequence ID" value="EIC01342.1"/>
    <property type="molecule type" value="Genomic_DNA"/>
</dbReference>
<proteinExistence type="predicted"/>
<name>H7ELT4_9SPIR</name>
<organism evidence="1 2">
    <name type="scientific">Treponema saccharophilum DSM 2985</name>
    <dbReference type="NCBI Taxonomy" id="907348"/>
    <lineage>
        <taxon>Bacteria</taxon>
        <taxon>Pseudomonadati</taxon>
        <taxon>Spirochaetota</taxon>
        <taxon>Spirochaetia</taxon>
        <taxon>Spirochaetales</taxon>
        <taxon>Treponemataceae</taxon>
        <taxon>Treponema</taxon>
    </lineage>
</organism>
<evidence type="ECO:0000313" key="2">
    <source>
        <dbReference type="Proteomes" id="UP000003571"/>
    </source>
</evidence>
<dbReference type="PATRIC" id="fig|907348.3.peg.1879"/>
<dbReference type="RefSeq" id="WP_002705011.1">
    <property type="nucleotide sequence ID" value="NZ_AGRW01000050.1"/>
</dbReference>
<dbReference type="Proteomes" id="UP000003571">
    <property type="component" value="Unassembled WGS sequence"/>
</dbReference>